<dbReference type="EMBL" id="BLLK01000062">
    <property type="protein sequence ID" value="GFH58841.1"/>
    <property type="molecule type" value="Genomic_DNA"/>
</dbReference>
<feature type="domain" description="Histone deacetylase" evidence="1">
    <location>
        <begin position="4"/>
        <end position="308"/>
    </location>
</feature>
<gene>
    <name evidence="2" type="ORF">CTEN210_15317</name>
</gene>
<accession>A0AAD3D6P4</accession>
<proteinExistence type="predicted"/>
<dbReference type="PANTHER" id="PTHR10625:SF10">
    <property type="entry name" value="HISTONE DEACETYLASE HDAC1"/>
    <property type="match status" value="1"/>
</dbReference>
<dbReference type="GO" id="GO:0004407">
    <property type="term" value="F:histone deacetylase activity"/>
    <property type="evidence" value="ECO:0007669"/>
    <property type="project" value="TreeGrafter"/>
</dbReference>
<keyword evidence="3" id="KW-1185">Reference proteome</keyword>
<evidence type="ECO:0000259" key="1">
    <source>
        <dbReference type="Pfam" id="PF00850"/>
    </source>
</evidence>
<dbReference type="PRINTS" id="PR01270">
    <property type="entry name" value="HDASUPER"/>
</dbReference>
<dbReference type="Proteomes" id="UP001054902">
    <property type="component" value="Unassembled WGS sequence"/>
</dbReference>
<dbReference type="SUPFAM" id="SSF52768">
    <property type="entry name" value="Arginase/deacetylase"/>
    <property type="match status" value="1"/>
</dbReference>
<sequence>MQYHPEQAARIDVCVDALASFTSADQCSVELRNVCPDSKDHFPEETLIYAKQILKEIHSPELVDSLETKCRSSRQRRIDEGKDSLGFIGHIDEGDTFLTTESYDVCLRATAAWIECVNIVLNGLCTYSFALTRPPGHHATSTLPNGFCLFNFAAAAAVHASTQDKCKKITIVDWDVHYGQGTADIIQNYENIRYVSTHQVPAFPYCGEQRGIRGQYKNLMTVPIQPESSWHCGFRELFTEKVLPFCSSPDWKPDLVIVSAGYDALDSDDLASCSLQAKDYNTMTKMLRQHVGDEVKIMFGLEGGYQLQPGKAGGNLQDAFIETIKALQL</sequence>
<dbReference type="Pfam" id="PF00850">
    <property type="entry name" value="Hist_deacetyl"/>
    <property type="match status" value="1"/>
</dbReference>
<name>A0AAD3D6P4_9STRA</name>
<dbReference type="InterPro" id="IPR023696">
    <property type="entry name" value="Ureohydrolase_dom_sf"/>
</dbReference>
<dbReference type="InterPro" id="IPR037138">
    <property type="entry name" value="His_deacetylse_dom_sf"/>
</dbReference>
<comment type="caution">
    <text evidence="2">The sequence shown here is derived from an EMBL/GenBank/DDBJ whole genome shotgun (WGS) entry which is preliminary data.</text>
</comment>
<dbReference type="InterPro" id="IPR000286">
    <property type="entry name" value="HDACs"/>
</dbReference>
<dbReference type="GO" id="GO:0040029">
    <property type="term" value="P:epigenetic regulation of gene expression"/>
    <property type="evidence" value="ECO:0007669"/>
    <property type="project" value="TreeGrafter"/>
</dbReference>
<dbReference type="CDD" id="cd09992">
    <property type="entry name" value="HDAC_classII"/>
    <property type="match status" value="1"/>
</dbReference>
<evidence type="ECO:0000313" key="2">
    <source>
        <dbReference type="EMBL" id="GFH58841.1"/>
    </source>
</evidence>
<dbReference type="AlphaFoldDB" id="A0AAD3D6P4"/>
<dbReference type="InterPro" id="IPR023801">
    <property type="entry name" value="His_deacetylse_dom"/>
</dbReference>
<dbReference type="PANTHER" id="PTHR10625">
    <property type="entry name" value="HISTONE DEACETYLASE HDAC1-RELATED"/>
    <property type="match status" value="1"/>
</dbReference>
<protein>
    <recommendedName>
        <fullName evidence="1">Histone deacetylase domain-containing protein</fullName>
    </recommendedName>
</protein>
<dbReference type="Gene3D" id="3.40.800.20">
    <property type="entry name" value="Histone deacetylase domain"/>
    <property type="match status" value="1"/>
</dbReference>
<organism evidence="2 3">
    <name type="scientific">Chaetoceros tenuissimus</name>
    <dbReference type="NCBI Taxonomy" id="426638"/>
    <lineage>
        <taxon>Eukaryota</taxon>
        <taxon>Sar</taxon>
        <taxon>Stramenopiles</taxon>
        <taxon>Ochrophyta</taxon>
        <taxon>Bacillariophyta</taxon>
        <taxon>Coscinodiscophyceae</taxon>
        <taxon>Chaetocerotophycidae</taxon>
        <taxon>Chaetocerotales</taxon>
        <taxon>Chaetocerotaceae</taxon>
        <taxon>Chaetoceros</taxon>
    </lineage>
</organism>
<reference evidence="2 3" key="1">
    <citation type="journal article" date="2021" name="Sci. Rep.">
        <title>The genome of the diatom Chaetoceros tenuissimus carries an ancient integrated fragment of an extant virus.</title>
        <authorList>
            <person name="Hongo Y."/>
            <person name="Kimura K."/>
            <person name="Takaki Y."/>
            <person name="Yoshida Y."/>
            <person name="Baba S."/>
            <person name="Kobayashi G."/>
            <person name="Nagasaki K."/>
            <person name="Hano T."/>
            <person name="Tomaru Y."/>
        </authorList>
    </citation>
    <scope>NUCLEOTIDE SEQUENCE [LARGE SCALE GENOMIC DNA]</scope>
    <source>
        <strain evidence="2 3">NIES-3715</strain>
    </source>
</reference>
<evidence type="ECO:0000313" key="3">
    <source>
        <dbReference type="Proteomes" id="UP001054902"/>
    </source>
</evidence>